<dbReference type="GO" id="GO:0000160">
    <property type="term" value="P:phosphorelay signal transduction system"/>
    <property type="evidence" value="ECO:0007669"/>
    <property type="project" value="InterPro"/>
</dbReference>
<evidence type="ECO:0000256" key="2">
    <source>
        <dbReference type="ARBA" id="ARBA00023015"/>
    </source>
</evidence>
<protein>
    <submittedName>
        <fullName evidence="8">DNA-binding response regulator, NarL/FixJ family, contains REC and HTH domains</fullName>
    </submittedName>
</protein>
<evidence type="ECO:0000259" key="6">
    <source>
        <dbReference type="PROSITE" id="PS50043"/>
    </source>
</evidence>
<feature type="modified residue" description="4-aspartylphosphate" evidence="5">
    <location>
        <position position="62"/>
    </location>
</feature>
<dbReference type="InterPro" id="IPR011006">
    <property type="entry name" value="CheY-like_superfamily"/>
</dbReference>
<name>A0A1H4XFA3_9NOCA</name>
<dbReference type="PROSITE" id="PS50110">
    <property type="entry name" value="RESPONSE_REGULATORY"/>
    <property type="match status" value="1"/>
</dbReference>
<dbReference type="InterPro" id="IPR058245">
    <property type="entry name" value="NreC/VraR/RcsB-like_REC"/>
</dbReference>
<keyword evidence="1 5" id="KW-0597">Phosphoprotein</keyword>
<dbReference type="InterPro" id="IPR001789">
    <property type="entry name" value="Sig_transdc_resp-reg_receiver"/>
</dbReference>
<evidence type="ECO:0000256" key="1">
    <source>
        <dbReference type="ARBA" id="ARBA00022553"/>
    </source>
</evidence>
<dbReference type="EMBL" id="FNSV01000005">
    <property type="protein sequence ID" value="SED04296.1"/>
    <property type="molecule type" value="Genomic_DNA"/>
</dbReference>
<keyword evidence="9" id="KW-1185">Reference proteome</keyword>
<dbReference type="SMART" id="SM00448">
    <property type="entry name" value="REC"/>
    <property type="match status" value="1"/>
</dbReference>
<dbReference type="CDD" id="cd17535">
    <property type="entry name" value="REC_NarL-like"/>
    <property type="match status" value="1"/>
</dbReference>
<keyword evidence="4" id="KW-0804">Transcription</keyword>
<feature type="domain" description="HTH luxR-type" evidence="6">
    <location>
        <begin position="147"/>
        <end position="212"/>
    </location>
</feature>
<evidence type="ECO:0000256" key="4">
    <source>
        <dbReference type="ARBA" id="ARBA00023163"/>
    </source>
</evidence>
<reference evidence="9" key="1">
    <citation type="submission" date="2016-10" db="EMBL/GenBank/DDBJ databases">
        <authorList>
            <person name="Varghese N."/>
            <person name="Submissions S."/>
        </authorList>
    </citation>
    <scope>NUCLEOTIDE SEQUENCE [LARGE SCALE GENOMIC DNA]</scope>
    <source>
        <strain evidence="9">DSM 44498</strain>
    </source>
</reference>
<organism evidence="8 9">
    <name type="scientific">Rhodococcus koreensis</name>
    <dbReference type="NCBI Taxonomy" id="99653"/>
    <lineage>
        <taxon>Bacteria</taxon>
        <taxon>Bacillati</taxon>
        <taxon>Actinomycetota</taxon>
        <taxon>Actinomycetes</taxon>
        <taxon>Mycobacteriales</taxon>
        <taxon>Nocardiaceae</taxon>
        <taxon>Rhodococcus</taxon>
    </lineage>
</organism>
<evidence type="ECO:0000256" key="3">
    <source>
        <dbReference type="ARBA" id="ARBA00023125"/>
    </source>
</evidence>
<dbReference type="CDD" id="cd06170">
    <property type="entry name" value="LuxR_C_like"/>
    <property type="match status" value="1"/>
</dbReference>
<evidence type="ECO:0000259" key="7">
    <source>
        <dbReference type="PROSITE" id="PS50110"/>
    </source>
</evidence>
<keyword evidence="3 8" id="KW-0238">DNA-binding</keyword>
<gene>
    <name evidence="8" type="ORF">SAMN04490239_6548</name>
</gene>
<dbReference type="Pfam" id="PF00196">
    <property type="entry name" value="GerE"/>
    <property type="match status" value="1"/>
</dbReference>
<dbReference type="InterPro" id="IPR016032">
    <property type="entry name" value="Sig_transdc_resp-reg_C-effctor"/>
</dbReference>
<keyword evidence="2" id="KW-0805">Transcription regulation</keyword>
<dbReference type="InterPro" id="IPR000792">
    <property type="entry name" value="Tscrpt_reg_LuxR_C"/>
</dbReference>
<dbReference type="Proteomes" id="UP000183561">
    <property type="component" value="Unassembled WGS sequence"/>
</dbReference>
<dbReference type="AlphaFoldDB" id="A0A1H4XFA3"/>
<dbReference type="Pfam" id="PF00072">
    <property type="entry name" value="Response_reg"/>
    <property type="match status" value="1"/>
</dbReference>
<dbReference type="PANTHER" id="PTHR44688">
    <property type="entry name" value="DNA-BINDING TRANSCRIPTIONAL ACTIVATOR DEVR_DOSR"/>
    <property type="match status" value="1"/>
</dbReference>
<evidence type="ECO:0000313" key="9">
    <source>
        <dbReference type="Proteomes" id="UP000183561"/>
    </source>
</evidence>
<dbReference type="PROSITE" id="PS50043">
    <property type="entry name" value="HTH_LUXR_2"/>
    <property type="match status" value="1"/>
</dbReference>
<dbReference type="SMART" id="SM00421">
    <property type="entry name" value="HTH_LUXR"/>
    <property type="match status" value="1"/>
</dbReference>
<dbReference type="PRINTS" id="PR00038">
    <property type="entry name" value="HTHLUXR"/>
</dbReference>
<feature type="domain" description="Response regulatory" evidence="7">
    <location>
        <begin position="11"/>
        <end position="127"/>
    </location>
</feature>
<dbReference type="GO" id="GO:0003677">
    <property type="term" value="F:DNA binding"/>
    <property type="evidence" value="ECO:0007669"/>
    <property type="project" value="UniProtKB-KW"/>
</dbReference>
<dbReference type="GO" id="GO:0006355">
    <property type="term" value="P:regulation of DNA-templated transcription"/>
    <property type="evidence" value="ECO:0007669"/>
    <property type="project" value="InterPro"/>
</dbReference>
<proteinExistence type="predicted"/>
<dbReference type="PANTHER" id="PTHR44688:SF16">
    <property type="entry name" value="DNA-BINDING TRANSCRIPTIONAL ACTIVATOR DEVR_DOSR"/>
    <property type="match status" value="1"/>
</dbReference>
<evidence type="ECO:0000256" key="5">
    <source>
        <dbReference type="PROSITE-ProRule" id="PRU00169"/>
    </source>
</evidence>
<dbReference type="SUPFAM" id="SSF46894">
    <property type="entry name" value="C-terminal effector domain of the bipartite response regulators"/>
    <property type="match status" value="1"/>
</dbReference>
<evidence type="ECO:0000313" key="8">
    <source>
        <dbReference type="EMBL" id="SED04296.1"/>
    </source>
</evidence>
<dbReference type="SUPFAM" id="SSF52172">
    <property type="entry name" value="CheY-like"/>
    <property type="match status" value="1"/>
</dbReference>
<dbReference type="Gene3D" id="3.40.50.2300">
    <property type="match status" value="1"/>
</dbReference>
<accession>A0A1H4XFA3</accession>
<sequence length="219" mass="24237">MNDVPEPRRIGVFSIDDHEIVHAGLERLAEREPEFVFLGAAASVASAEKDALRCSPDIVMLDLFIGEEQGWSLCRDLLAASPTTKVVFYTGYGNAQLVDRAILLGASGYILKAASMSALPDMLRTVVRSGQYIDPALLKEWVDARRATTEKPAFNERELSIVTMIAAGLDNYAIAERMNLTFHTVKFHIGKMLKKTGESNRAGLVRYAKERFLLESGCR</sequence>